<keyword evidence="4" id="KW-0658">Purine biosynthesis</keyword>
<dbReference type="GO" id="GO:0006164">
    <property type="term" value="P:purine nucleotide biosynthetic process"/>
    <property type="evidence" value="ECO:0007669"/>
    <property type="project" value="UniProtKB-KW"/>
</dbReference>
<dbReference type="GO" id="GO:0016874">
    <property type="term" value="F:ligase activity"/>
    <property type="evidence" value="ECO:0007669"/>
    <property type="project" value="UniProtKB-KW"/>
</dbReference>
<dbReference type="Pfam" id="PF02700">
    <property type="entry name" value="PurS"/>
    <property type="match status" value="1"/>
</dbReference>
<sequence>MKISAIVTLKKDVLDPQGKVVSQTLKNMGYENISDVRQGKYFEIELNETNKEKAKKTIEEICKKLLSNTIIENYTINLKQ</sequence>
<dbReference type="NCBIfam" id="TIGR00302">
    <property type="entry name" value="phosphoribosylformylglycinamidine synthase subunit PurS"/>
    <property type="match status" value="1"/>
</dbReference>
<dbReference type="EMBL" id="UINC01163366">
    <property type="protein sequence ID" value="SVD63640.1"/>
    <property type="molecule type" value="Genomic_DNA"/>
</dbReference>
<evidence type="ECO:0000256" key="5">
    <source>
        <dbReference type="ARBA" id="ARBA00022840"/>
    </source>
</evidence>
<keyword evidence="2" id="KW-0436">Ligase</keyword>
<name>A0A382WYL4_9ZZZZ</name>
<dbReference type="NCBIfam" id="NF004630">
    <property type="entry name" value="PRK05974.1"/>
    <property type="match status" value="1"/>
</dbReference>
<dbReference type="GO" id="GO:0005524">
    <property type="term" value="F:ATP binding"/>
    <property type="evidence" value="ECO:0007669"/>
    <property type="project" value="UniProtKB-KW"/>
</dbReference>
<dbReference type="PANTHER" id="PTHR34696:SF1">
    <property type="entry name" value="PHOSPHORIBOSYLFORMYLGLYCINAMIDINE SYNTHASE SUBUNIT PURS"/>
    <property type="match status" value="1"/>
</dbReference>
<accession>A0A382WYL4</accession>
<evidence type="ECO:0000313" key="6">
    <source>
        <dbReference type="EMBL" id="SVD63640.1"/>
    </source>
</evidence>
<keyword evidence="5" id="KW-0067">ATP-binding</keyword>
<keyword evidence="1" id="KW-0963">Cytoplasm</keyword>
<evidence type="ECO:0000256" key="1">
    <source>
        <dbReference type="ARBA" id="ARBA00022490"/>
    </source>
</evidence>
<organism evidence="6">
    <name type="scientific">marine metagenome</name>
    <dbReference type="NCBI Taxonomy" id="408172"/>
    <lineage>
        <taxon>unclassified sequences</taxon>
        <taxon>metagenomes</taxon>
        <taxon>ecological metagenomes</taxon>
    </lineage>
</organism>
<evidence type="ECO:0000256" key="4">
    <source>
        <dbReference type="ARBA" id="ARBA00022755"/>
    </source>
</evidence>
<dbReference type="HAMAP" id="MF_01926">
    <property type="entry name" value="PurS"/>
    <property type="match status" value="1"/>
</dbReference>
<dbReference type="PANTHER" id="PTHR34696">
    <property type="entry name" value="PHOSPHORIBOSYLFORMYLGLYCINAMIDINE SYNTHASE SUBUNIT PURS"/>
    <property type="match status" value="1"/>
</dbReference>
<evidence type="ECO:0000256" key="2">
    <source>
        <dbReference type="ARBA" id="ARBA00022598"/>
    </source>
</evidence>
<keyword evidence="3" id="KW-0547">Nucleotide-binding</keyword>
<gene>
    <name evidence="6" type="ORF">METZ01_LOCUS416494</name>
</gene>
<reference evidence="6" key="1">
    <citation type="submission" date="2018-05" db="EMBL/GenBank/DDBJ databases">
        <authorList>
            <person name="Lanie J.A."/>
            <person name="Ng W.-L."/>
            <person name="Kazmierczak K.M."/>
            <person name="Andrzejewski T.M."/>
            <person name="Davidsen T.M."/>
            <person name="Wayne K.J."/>
            <person name="Tettelin H."/>
            <person name="Glass J.I."/>
            <person name="Rusch D."/>
            <person name="Podicherti R."/>
            <person name="Tsui H.-C.T."/>
            <person name="Winkler M.E."/>
        </authorList>
    </citation>
    <scope>NUCLEOTIDE SEQUENCE</scope>
</reference>
<dbReference type="InterPro" id="IPR003850">
    <property type="entry name" value="PurS"/>
</dbReference>
<protein>
    <submittedName>
        <fullName evidence="6">Uncharacterized protein</fullName>
    </submittedName>
</protein>
<proteinExistence type="inferred from homology"/>
<dbReference type="AlphaFoldDB" id="A0A382WYL4"/>
<dbReference type="Gene3D" id="3.30.1280.10">
    <property type="entry name" value="Phosphoribosylformylglycinamidine synthase subunit PurS"/>
    <property type="match status" value="1"/>
</dbReference>
<evidence type="ECO:0000256" key="3">
    <source>
        <dbReference type="ARBA" id="ARBA00022741"/>
    </source>
</evidence>
<dbReference type="SUPFAM" id="SSF82697">
    <property type="entry name" value="PurS-like"/>
    <property type="match status" value="1"/>
</dbReference>
<dbReference type="InterPro" id="IPR036604">
    <property type="entry name" value="PurS-like_sf"/>
</dbReference>